<reference evidence="1 2" key="1">
    <citation type="submission" date="2016-06" db="EMBL/GenBank/DDBJ databases">
        <authorList>
            <consortium name="Pathogen Informatics"/>
        </authorList>
    </citation>
    <scope>NUCLEOTIDE SEQUENCE [LARGE SCALE GENOMIC DNA]</scope>
</reference>
<dbReference type="VEuPathDB" id="PlasmoDB:POWCR01_000145300"/>
<evidence type="ECO:0008006" key="3">
    <source>
        <dbReference type="Google" id="ProtNLM"/>
    </source>
</evidence>
<accession>A0A1C3KJ58</accession>
<evidence type="ECO:0000313" key="2">
    <source>
        <dbReference type="Proteomes" id="UP000243200"/>
    </source>
</evidence>
<dbReference type="AlphaFoldDB" id="A0A1C3KJ58"/>
<gene>
    <name evidence="1" type="primary">PowCR01_000145300</name>
    <name evidence="1" type="ORF">POWCR01_000145300</name>
</gene>
<name>A0A1C3KJ58_PLAOA</name>
<proteinExistence type="predicted"/>
<organism evidence="1 2">
    <name type="scientific">Plasmodium ovale</name>
    <name type="common">malaria parasite P. ovale</name>
    <dbReference type="NCBI Taxonomy" id="36330"/>
    <lineage>
        <taxon>Eukaryota</taxon>
        <taxon>Sar</taxon>
        <taxon>Alveolata</taxon>
        <taxon>Apicomplexa</taxon>
        <taxon>Aconoidasida</taxon>
        <taxon>Haemosporida</taxon>
        <taxon>Plasmodiidae</taxon>
        <taxon>Plasmodium</taxon>
        <taxon>Plasmodium (Plasmodium)</taxon>
    </lineage>
</organism>
<sequence>MLSDLGVGILYEELGVESEFDTQRTDLLQRELKEMEMPHHMKTTVAAGTIEDASLISLILYKYEHIFKMLYIFYIAHTNKSSMRSGNLLNIQNDYSMLNDVTHNLLSSNMCTL</sequence>
<evidence type="ECO:0000313" key="1">
    <source>
        <dbReference type="EMBL" id="SBT73879.1"/>
    </source>
</evidence>
<dbReference type="EMBL" id="FLRJ01000544">
    <property type="protein sequence ID" value="SBT73879.1"/>
    <property type="molecule type" value="Genomic_DNA"/>
</dbReference>
<protein>
    <recommendedName>
        <fullName evidence="3">PIR protein</fullName>
    </recommendedName>
</protein>
<dbReference type="Proteomes" id="UP000243200">
    <property type="component" value="Unassembled WGS sequence"/>
</dbReference>